<protein>
    <recommendedName>
        <fullName evidence="2">TTF-type domain-containing protein</fullName>
    </recommendedName>
</protein>
<dbReference type="eggNOG" id="ENOG502QSU3">
    <property type="taxonomic scope" value="Eukaryota"/>
</dbReference>
<feature type="domain" description="TTF-type" evidence="2">
    <location>
        <begin position="76"/>
        <end position="170"/>
    </location>
</feature>
<sequence length="781" mass="89839">MEKFFKKKPQLPSPLEGTSHGSYEVNLQNLPADPGLRPCIDSYNCNIRDQVRRIYLQRGPFQPKGHNFKFEKFGNQQRRFVSDWFKEFGSWLEYSIKEESAYCLFCYLFKEDNGDQAGSDTFTGKGFKNWKKKEKLKIHEGGVNSAHNRARQKCERLMNQKQHIATFFERQSEKTQSEYETRLNAVVDCIRFLLNQGLAFRGHDESDGSSNKGNFLELLHFLADHNEDINAVTFKNTPLNLQMTSPKIQKDIVSCVATETTNAIIREMDGALFSILIDESRDISTKEQMAVVLRYVDKNGYVVERFVGIEHVSSTTAASLKESLDNMFSRFGLSLSMLRGQGYDGASNMQGEFNGLKTLILEENESAYYVHCFAHQLQLALISVAKKHEEVNSLFNLVSMLINVVGVSAKRRDILHEKHALAVIEALGKGELSSGQGLNQEITLKRPADTRWSSHYGMLMSIISMFPSVVDVLEVIEVEGNSEQRFQANTLLKLMQSFDFVFCLFLMKNILGYANELSRALQRKDQDILNAVKLVEVYKHNLQKLRDSGWDSLFGQVSTFCSKHDIDVLDMDDLFLIPGRSRRKAREITNLHRYRVELFYAVLDMQLQELNNRFNESNTQLLICLACLCPNDLFAVFDKEKLLRLAEFYPKDFSAIDLIALEMQLDVYIMDLRSSAEFSELKGIGELARTMVKTKKDKVYPLVYQLVTLALILPVATATVERVFSAMNFVKNRLRNRMGDQWLNDNLVVYIEKDVFACIDNEDIIRRFQNMKTRREQLKKF</sequence>
<dbReference type="PANTHER" id="PTHR11697:SF230">
    <property type="entry name" value="ZINC FINGER, MYM DOMAIN CONTAINING 1"/>
    <property type="match status" value="1"/>
</dbReference>
<dbReference type="InterPro" id="IPR008906">
    <property type="entry name" value="HATC_C_dom"/>
</dbReference>
<dbReference type="EMBL" id="KI536661">
    <property type="protein sequence ID" value="ESR52588.1"/>
    <property type="molecule type" value="Genomic_DNA"/>
</dbReference>
<proteinExistence type="predicted"/>
<dbReference type="Pfam" id="PF05699">
    <property type="entry name" value="Dimer_Tnp_hAT"/>
    <property type="match status" value="1"/>
</dbReference>
<evidence type="ECO:0000313" key="3">
    <source>
        <dbReference type="EMBL" id="ESR52588.1"/>
    </source>
</evidence>
<evidence type="ECO:0000256" key="1">
    <source>
        <dbReference type="SAM" id="MobiDB-lite"/>
    </source>
</evidence>
<accession>V4SXE8</accession>
<evidence type="ECO:0000313" key="4">
    <source>
        <dbReference type="Proteomes" id="UP000030687"/>
    </source>
</evidence>
<keyword evidence="4" id="KW-1185">Reference proteome</keyword>
<evidence type="ECO:0000259" key="2">
    <source>
        <dbReference type="SMART" id="SM00597"/>
    </source>
</evidence>
<dbReference type="Proteomes" id="UP000030687">
    <property type="component" value="Unassembled WGS sequence"/>
</dbReference>
<dbReference type="FunCoup" id="V4SXE8">
    <property type="interactions" value="1405"/>
</dbReference>
<dbReference type="PANTHER" id="PTHR11697">
    <property type="entry name" value="GENERAL TRANSCRIPTION FACTOR 2-RELATED ZINC FINGER PROTEIN"/>
    <property type="match status" value="1"/>
</dbReference>
<dbReference type="InterPro" id="IPR025398">
    <property type="entry name" value="DUF4371"/>
</dbReference>
<dbReference type="GO" id="GO:0046983">
    <property type="term" value="F:protein dimerization activity"/>
    <property type="evidence" value="ECO:0007669"/>
    <property type="project" value="InterPro"/>
</dbReference>
<name>V4SXE8_CITCL</name>
<dbReference type="OMA" id="YCSKAQQ"/>
<reference evidence="3 4" key="1">
    <citation type="submission" date="2013-10" db="EMBL/GenBank/DDBJ databases">
        <authorList>
            <consortium name="International Citrus Genome Consortium"/>
            <person name="Jenkins J."/>
            <person name="Schmutz J."/>
            <person name="Prochnik S."/>
            <person name="Rokhsar D."/>
            <person name="Gmitter F."/>
            <person name="Ollitrault P."/>
            <person name="Machado M."/>
            <person name="Talon M."/>
            <person name="Wincker P."/>
            <person name="Jaillon O."/>
            <person name="Morgante M."/>
        </authorList>
    </citation>
    <scope>NUCLEOTIDE SEQUENCE</scope>
    <source>
        <strain evidence="4">cv. Clemenules</strain>
    </source>
</reference>
<dbReference type="InterPro" id="IPR006580">
    <property type="entry name" value="Znf_TTF"/>
</dbReference>
<organism evidence="3 4">
    <name type="scientific">Citrus clementina</name>
    <name type="common">Clementine</name>
    <name type="synonym">Citrus deliciosa x Citrus sinensis</name>
    <dbReference type="NCBI Taxonomy" id="85681"/>
    <lineage>
        <taxon>Eukaryota</taxon>
        <taxon>Viridiplantae</taxon>
        <taxon>Streptophyta</taxon>
        <taxon>Embryophyta</taxon>
        <taxon>Tracheophyta</taxon>
        <taxon>Spermatophyta</taxon>
        <taxon>Magnoliopsida</taxon>
        <taxon>eudicotyledons</taxon>
        <taxon>Gunneridae</taxon>
        <taxon>Pentapetalae</taxon>
        <taxon>rosids</taxon>
        <taxon>malvids</taxon>
        <taxon>Sapindales</taxon>
        <taxon>Rutaceae</taxon>
        <taxon>Aurantioideae</taxon>
        <taxon>Citrus</taxon>
    </lineage>
</organism>
<dbReference type="Gramene" id="ESR52588">
    <property type="protein sequence ID" value="ESR52588"/>
    <property type="gene ID" value="CICLE_v10023986mg"/>
</dbReference>
<feature type="region of interest" description="Disordered" evidence="1">
    <location>
        <begin position="1"/>
        <end position="20"/>
    </location>
</feature>
<dbReference type="InterPro" id="IPR055298">
    <property type="entry name" value="AtLOH3-like"/>
</dbReference>
<dbReference type="KEGG" id="cic:CICLE_v10023986mg"/>
<dbReference type="InParanoid" id="V4SXE8"/>
<dbReference type="InterPro" id="IPR012337">
    <property type="entry name" value="RNaseH-like_sf"/>
</dbReference>
<dbReference type="Pfam" id="PF14291">
    <property type="entry name" value="DUF4371"/>
    <property type="match status" value="1"/>
</dbReference>
<gene>
    <name evidence="3" type="ORF">CICLE_v10023986mg</name>
</gene>
<dbReference type="SUPFAM" id="SSF53098">
    <property type="entry name" value="Ribonuclease H-like"/>
    <property type="match status" value="1"/>
</dbReference>
<dbReference type="AlphaFoldDB" id="V4SXE8"/>
<dbReference type="OrthoDB" id="1929285at2759"/>
<dbReference type="SMART" id="SM00597">
    <property type="entry name" value="ZnF_TTF"/>
    <property type="match status" value="1"/>
</dbReference>